<accession>E4RNL0</accession>
<dbReference type="KEGG" id="has:Halsa_0047"/>
<keyword evidence="2" id="KW-1185">Reference proteome</keyword>
<reference evidence="1 2" key="1">
    <citation type="submission" date="2010-11" db="EMBL/GenBank/DDBJ databases">
        <title>Complete sequence of Halanaerobium sp. sapolanicus.</title>
        <authorList>
            <consortium name="US DOE Joint Genome Institute"/>
            <person name="Lucas S."/>
            <person name="Copeland A."/>
            <person name="Lapidus A."/>
            <person name="Cheng J.-F."/>
            <person name="Bruce D."/>
            <person name="Goodwin L."/>
            <person name="Pitluck S."/>
            <person name="Davenport K."/>
            <person name="Detter J.C."/>
            <person name="Han C."/>
            <person name="Tapia R."/>
            <person name="Land M."/>
            <person name="Hauser L."/>
            <person name="Jeffries C."/>
            <person name="Kyrpides N."/>
            <person name="Ivanova N."/>
            <person name="Mikhailova N."/>
            <person name="Begemann M.B."/>
            <person name="Mormile M.R."/>
            <person name="Wall J.D."/>
            <person name="Elias D.A."/>
            <person name="Woyke T."/>
        </authorList>
    </citation>
    <scope>NUCLEOTIDE SEQUENCE [LARGE SCALE GENOMIC DNA]</scope>
    <source>
        <strain evidence="2">sapolanicus</strain>
    </source>
</reference>
<dbReference type="HOGENOM" id="CLU_958992_0_0_9"/>
<protein>
    <recommendedName>
        <fullName evidence="3">ParB/Sulfiredoxin domain-containing protein</fullName>
    </recommendedName>
</protein>
<evidence type="ECO:0000313" key="2">
    <source>
        <dbReference type="Proteomes" id="UP000007434"/>
    </source>
</evidence>
<dbReference type="Proteomes" id="UP000007434">
    <property type="component" value="Chromosome"/>
</dbReference>
<dbReference type="SUPFAM" id="SSF110849">
    <property type="entry name" value="ParB/Sulfiredoxin"/>
    <property type="match status" value="1"/>
</dbReference>
<dbReference type="EMBL" id="CP002304">
    <property type="protein sequence ID" value="ADQ13545.1"/>
    <property type="molecule type" value="Genomic_DNA"/>
</dbReference>
<dbReference type="RefSeq" id="WP_013404651.1">
    <property type="nucleotide sequence ID" value="NC_014654.1"/>
</dbReference>
<reference evidence="1 2" key="2">
    <citation type="journal article" date="2011" name="J. Bacteriol.">
        <title>Complete Genome Sequence of the Haloalkaliphilic, Hydrogen Producing Halanaerobium hydrogenoformans.</title>
        <authorList>
            <person name="Brown S.D."/>
            <person name="Begemann M.B."/>
            <person name="Mormile M.R."/>
            <person name="Wall J.D."/>
            <person name="Han C.S."/>
            <person name="Goodwin L.A."/>
            <person name="Pitluck S."/>
            <person name="Land M.L."/>
            <person name="Hauser L.J."/>
            <person name="Elias D.A."/>
        </authorList>
    </citation>
    <scope>NUCLEOTIDE SEQUENCE [LARGE SCALE GENOMIC DNA]</scope>
    <source>
        <strain evidence="2">sapolanicus</strain>
    </source>
</reference>
<dbReference type="Gene3D" id="3.90.1530.10">
    <property type="entry name" value="Conserved hypothetical protein from pyrococcus furiosus pfu- 392566-001, ParB domain"/>
    <property type="match status" value="1"/>
</dbReference>
<dbReference type="OrthoDB" id="979191at2"/>
<organism evidence="1 2">
    <name type="scientific">Halanaerobium hydrogeniformans</name>
    <name type="common">Halanaerobium sp. (strain sapolanicus)</name>
    <dbReference type="NCBI Taxonomy" id="656519"/>
    <lineage>
        <taxon>Bacteria</taxon>
        <taxon>Bacillati</taxon>
        <taxon>Bacillota</taxon>
        <taxon>Clostridia</taxon>
        <taxon>Halanaerobiales</taxon>
        <taxon>Halanaerobiaceae</taxon>
        <taxon>Halanaerobium</taxon>
    </lineage>
</organism>
<proteinExistence type="predicted"/>
<evidence type="ECO:0008006" key="3">
    <source>
        <dbReference type="Google" id="ProtNLM"/>
    </source>
</evidence>
<dbReference type="AlphaFoldDB" id="E4RNL0"/>
<sequence>MEKFIETFEEVGIKGTLEKSIKSIKFRLVNKLLRASYRSYIEIRGKYNIGFSDEYGAEIIKNPYQVVIVPIDLIEYCISPYATSHISFIKNKDVNEYNPPARQTVRPIKNLFITEAKIKGLIINGDWDVNRFNFFDDSITHSAFRERFLQNKLWSDTLYYKRLQILLNKKGCGRGNTKTFEEYKKKYLKKWDNLYQDIKNNGYKTQKELGKSSIAKEIEVGISRKGEILLIDGKHRFSIAKILDIEKIPVIVNVWQKEYIEWLKENKDISNVTPKIAMEPILDGKIEEIE</sequence>
<evidence type="ECO:0000313" key="1">
    <source>
        <dbReference type="EMBL" id="ADQ13545.1"/>
    </source>
</evidence>
<name>E4RNL0_HALHG</name>
<dbReference type="InterPro" id="IPR036086">
    <property type="entry name" value="ParB/Sulfiredoxin_sf"/>
</dbReference>
<gene>
    <name evidence="1" type="ordered locus">Halsa_0047</name>
</gene>